<organism evidence="1 2">
    <name type="scientific">Candidatus Nitronereus thalassa</name>
    <dbReference type="NCBI Taxonomy" id="3020898"/>
    <lineage>
        <taxon>Bacteria</taxon>
        <taxon>Pseudomonadati</taxon>
        <taxon>Nitrospirota</taxon>
        <taxon>Nitrospiria</taxon>
        <taxon>Nitrospirales</taxon>
        <taxon>Nitrospiraceae</taxon>
        <taxon>Candidatus Nitronereus</taxon>
    </lineage>
</organism>
<comment type="caution">
    <text evidence="1">The sequence shown here is derived from an EMBL/GenBank/DDBJ whole genome shotgun (WGS) entry which is preliminary data.</text>
</comment>
<dbReference type="EMBL" id="JAQOUE010000002">
    <property type="protein sequence ID" value="MDT7043808.1"/>
    <property type="molecule type" value="Genomic_DNA"/>
</dbReference>
<name>A0ABU3KBW8_9BACT</name>
<evidence type="ECO:0000313" key="1">
    <source>
        <dbReference type="EMBL" id="MDT7043808.1"/>
    </source>
</evidence>
<reference evidence="1 2" key="1">
    <citation type="journal article" date="2023" name="ISME J.">
        <title>Cultivation and genomic characterization of novel and ubiquitous marine nitrite-oxidizing bacteria from the Nitrospirales.</title>
        <authorList>
            <person name="Mueller A.J."/>
            <person name="Daebeler A."/>
            <person name="Herbold C.W."/>
            <person name="Kirkegaard R.H."/>
            <person name="Daims H."/>
        </authorList>
    </citation>
    <scope>NUCLEOTIDE SEQUENCE [LARGE SCALE GENOMIC DNA]</scope>
    <source>
        <strain evidence="1 2">EB</strain>
    </source>
</reference>
<sequence>MPVRGPAGAWSTAPNHYGSETRWAQTVFAKEVGFGAAAQPRLTRVKRNLWYS</sequence>
<keyword evidence="2" id="KW-1185">Reference proteome</keyword>
<protein>
    <submittedName>
        <fullName evidence="1">Uncharacterized protein</fullName>
    </submittedName>
</protein>
<evidence type="ECO:0000313" key="2">
    <source>
        <dbReference type="Proteomes" id="UP001250932"/>
    </source>
</evidence>
<accession>A0ABU3KBW8</accession>
<dbReference type="RefSeq" id="WP_313834401.1">
    <property type="nucleotide sequence ID" value="NZ_JAQOUE010000002.1"/>
</dbReference>
<proteinExistence type="predicted"/>
<dbReference type="Proteomes" id="UP001250932">
    <property type="component" value="Unassembled WGS sequence"/>
</dbReference>
<gene>
    <name evidence="1" type="ORF">PPG34_15745</name>
</gene>